<feature type="compositionally biased region" description="Polar residues" evidence="1">
    <location>
        <begin position="1174"/>
        <end position="1206"/>
    </location>
</feature>
<evidence type="ECO:0000256" key="1">
    <source>
        <dbReference type="SAM" id="MobiDB-lite"/>
    </source>
</evidence>
<evidence type="ECO:0000313" key="3">
    <source>
        <dbReference type="Proteomes" id="UP001642540"/>
    </source>
</evidence>
<feature type="compositionally biased region" description="Pro residues" evidence="1">
    <location>
        <begin position="954"/>
        <end position="970"/>
    </location>
</feature>
<feature type="region of interest" description="Disordered" evidence="1">
    <location>
        <begin position="319"/>
        <end position="369"/>
    </location>
</feature>
<feature type="compositionally biased region" description="Low complexity" evidence="1">
    <location>
        <begin position="340"/>
        <end position="355"/>
    </location>
</feature>
<feature type="region of interest" description="Disordered" evidence="1">
    <location>
        <begin position="903"/>
        <end position="1011"/>
    </location>
</feature>
<feature type="compositionally biased region" description="Basic residues" evidence="1">
    <location>
        <begin position="749"/>
        <end position="768"/>
    </location>
</feature>
<feature type="region of interest" description="Disordered" evidence="1">
    <location>
        <begin position="1124"/>
        <end position="1250"/>
    </location>
</feature>
<feature type="compositionally biased region" description="Polar residues" evidence="1">
    <location>
        <begin position="1421"/>
        <end position="1433"/>
    </location>
</feature>
<feature type="compositionally biased region" description="Polar residues" evidence="1">
    <location>
        <begin position="122"/>
        <end position="155"/>
    </location>
</feature>
<name>A0ABP1REF9_9HEXA</name>
<organism evidence="2 3">
    <name type="scientific">Orchesella dallaii</name>
    <dbReference type="NCBI Taxonomy" id="48710"/>
    <lineage>
        <taxon>Eukaryota</taxon>
        <taxon>Metazoa</taxon>
        <taxon>Ecdysozoa</taxon>
        <taxon>Arthropoda</taxon>
        <taxon>Hexapoda</taxon>
        <taxon>Collembola</taxon>
        <taxon>Entomobryomorpha</taxon>
        <taxon>Entomobryoidea</taxon>
        <taxon>Orchesellidae</taxon>
        <taxon>Orchesellinae</taxon>
        <taxon>Orchesella</taxon>
    </lineage>
</organism>
<accession>A0ABP1REF9</accession>
<feature type="compositionally biased region" description="Polar residues" evidence="1">
    <location>
        <begin position="1316"/>
        <end position="1342"/>
    </location>
</feature>
<comment type="caution">
    <text evidence="2">The sequence shown here is derived from an EMBL/GenBank/DDBJ whole genome shotgun (WGS) entry which is preliminary data.</text>
</comment>
<protein>
    <submittedName>
        <fullName evidence="2">Uncharacterized protein</fullName>
    </submittedName>
</protein>
<feature type="compositionally biased region" description="Gly residues" evidence="1">
    <location>
        <begin position="159"/>
        <end position="168"/>
    </location>
</feature>
<evidence type="ECO:0000313" key="2">
    <source>
        <dbReference type="EMBL" id="CAL8123795.1"/>
    </source>
</evidence>
<gene>
    <name evidence="2" type="ORF">ODALV1_LOCUS20320</name>
</gene>
<feature type="compositionally biased region" description="Polar residues" evidence="1">
    <location>
        <begin position="1487"/>
        <end position="1501"/>
    </location>
</feature>
<feature type="compositionally biased region" description="Low complexity" evidence="1">
    <location>
        <begin position="971"/>
        <end position="1011"/>
    </location>
</feature>
<feature type="region of interest" description="Disordered" evidence="1">
    <location>
        <begin position="1995"/>
        <end position="2043"/>
    </location>
</feature>
<proteinExistence type="predicted"/>
<feature type="compositionally biased region" description="Polar residues" evidence="1">
    <location>
        <begin position="83"/>
        <end position="105"/>
    </location>
</feature>
<feature type="compositionally biased region" description="Low complexity" evidence="1">
    <location>
        <begin position="1149"/>
        <end position="1168"/>
    </location>
</feature>
<dbReference type="EMBL" id="CAXLJM020000068">
    <property type="protein sequence ID" value="CAL8123795.1"/>
    <property type="molecule type" value="Genomic_DNA"/>
</dbReference>
<feature type="compositionally biased region" description="Low complexity" evidence="1">
    <location>
        <begin position="903"/>
        <end position="926"/>
    </location>
</feature>
<feature type="compositionally biased region" description="Pro residues" evidence="1">
    <location>
        <begin position="1531"/>
        <end position="1540"/>
    </location>
</feature>
<dbReference type="Proteomes" id="UP001642540">
    <property type="component" value="Unassembled WGS sequence"/>
</dbReference>
<sequence>MTENSSKKPDTGNALQLQDVDRTASAASISSSARPPTPTLPPPPTAATIDEDQFTPSYSHLSNSGFPEPGDKPPTAVYEDYSPSYNYLRSNNDTNNGQPVSSPPGNRTPEGDNSVIRDIQANGPSSGGNTQAGQGPGNQQFAASNKDGTSPNVLANNGGNPGTGGGIAETGNTGVNNFNQSGGVNANNTNQARGVNANNTNQAGGVNANNTNQAGGINANNAYQSGGVNANNPYQNIPSNPNQNALEANKNNQVATLPGGQNNVGGPGAPTPGDATGNAISSPADTKEDKEWISKFEQFTMKFLNKIFRRTQIERKMKNAVKPSATCKRGIPPEPPNQPPLQQDLGTQQQQQTFPTGGGYNPQADGFSPAIETVPQAEDEADEAQTVSELNAMLDQIAQEIPLISQQYVSLVTPLLSSLVELKGRDFRKTDNREIFRKVDDYEARVKCDAHVCLESVMSRLQSLANFIESIKTDSQGLRKFPRILTKCYSTESKICQEVCEVYSDDDFQTVNIKRMFKLKPKPPERPPWRLTYKSGNECFNQVSQRNASCAKSQQQMQMAPGASCGPQQQAIISSSSCPPRGKPGSFGCSLGGFPTVGGGSCGSKSSCGNCGCKKAPRFYSSYPRLSRRRYKNCNCGCCDEEIIPNICGIYFTRFRQIDPDDAPLMIEGHPVDEELFPSITNFQQIRKLDIPKQKLFMENPKCFNPMPSKPVCFGGAKTKKGFPCGGKNVCCKDPCKSKRDPSSCCGTGKKKRSKRRGNSCKGGKGRGRMAECCTSTTTLKRKQEGCAAQEQEQCQKDVMDMFGLAVAQVENMNGNVNGVQNFAPNMFGNFGGMQQQLPPNGGMMPQGMVATQTMNPPIQNMPYPTEMLPQTAPQFIPQQMMQQQFNGYPQQQQPFQNNIQQQEAYKQTQTQGYQQPTQPGQYQAFPPQPPSPQGGPTSPQTPPFQGGQYVQQPPQPPPQDPNSQPPSQQPPGYQAQYNYQMPNNPQNTTQQTYPPPQQQLQQLQQQQPQNNPFFGGLQQHQAFRMEQNEQPLDQLSKILQQNTINALITPNPQSPFPGPGAPYINPDSTKKQVFARFIAQMYAAGTVTKEDAQKMTGIVCQRLLPFQQNRDRIVLQVMQAHVSTQTLSGPRPPSVSCPGPSDPHRRPQSASRSPSPQPQSYSHSRSPSPQPQNYSRSPSRPQPQTYSRNSRPQSPAPVQQRNKGSSMYDLRSSAQSSARGGVAPRSCGPNDGCPSGIIRGGGGSGVNDVQDRMRQSGGNRVSYAATQTFVSPTGRISHDVRSYLGSDGRSSRTVITISSRAPGGSQCSVRLSRQCGSKCSVGGSNRPSRSTCPRRSGTSITPEKDDYGTPPGFGDSRNETPRTSGDYDPGSRKSSFPPDDPGSRKPSFPPDDTGSRRSSGAPDDPGSRRSSGAPDDPGSRRSSGPPGNNKDQPGNDPNEDDGKNRSPSGGRTPENTSPVTSPKASPITSPKTSPQPSPPATPKSAGSTPSKPSRSASLISPSPPVSAKSTTDDETDGLVWPQDPLRGPLDKPPPPPIFPVVPKTKPGKNYKSPFKFQKIKPPPPPACDVILNDLPECHPLKTPYPPQYRFDNLKMRRYLEQCNLQKQICKLPQGEQCWVPPPPPLPPQFRDKKPPFPPDKCNPSLFPYSQLGMGCNMGLPSGNCYGRVFDGSNNNKQSKPEKDCYFDCGGVCPMGVLGENCPPPPPPPYSKLKKKQKADDVFFFDYITVKRDKKPEATTEADHCELYQQKLLEEQRAIEEMCNGKKGKRKKKNSNGCDPNTEVCAPPEITRFLKRPDVQVVKEQKTEIVRKHGMEGPERMITQMEAFYTKSPDGRVTTQWQDPNANDGTGGGPTLPTNVNPGVEQWVKAEVDASRRKNDHSHRFADDCPQLQTQWEKEFLEFAKSCDRPKKTKKNAAQLAMMSMMPPPPPPGMIPCPLPETTPIMCRIPDPNNMSGNVIQCQAIPFPMNSNQTHLQFGTEGSCVGGSPYQQAWSPYPKGGGGNPRAPQPVGGQYPIPPPTAYSEQSGQGPIPPPPQYVQSSNGQTKFQTGFPSGATLPFPQSSNEFSALPPPLPQYQQQYQQAPGNNIPPPVQYQQAPGNIPPPAQYQQVSNNGYSKYAPYQPVKYADAAMDISQQPKTTSKEATVGQKTDYPFMCEVRYHEPITGSIYGKLVTRQQPCRLVESNSVPPGHDPECPVMMETPFFNPTCRQPNNSQSNPPNSR</sequence>
<feature type="compositionally biased region" description="Polar residues" evidence="1">
    <location>
        <begin position="175"/>
        <end position="261"/>
    </location>
</feature>
<feature type="region of interest" description="Disordered" evidence="1">
    <location>
        <begin position="739"/>
        <end position="768"/>
    </location>
</feature>
<feature type="compositionally biased region" description="Polar residues" evidence="1">
    <location>
        <begin position="1446"/>
        <end position="1464"/>
    </location>
</feature>
<reference evidence="2 3" key="1">
    <citation type="submission" date="2024-08" db="EMBL/GenBank/DDBJ databases">
        <authorList>
            <person name="Cucini C."/>
            <person name="Frati F."/>
        </authorList>
    </citation>
    <scope>NUCLEOTIDE SEQUENCE [LARGE SCALE GENOMIC DNA]</scope>
</reference>
<feature type="region of interest" description="Disordered" evidence="1">
    <location>
        <begin position="1"/>
        <end position="286"/>
    </location>
</feature>
<feature type="compositionally biased region" description="Basic and acidic residues" evidence="1">
    <location>
        <begin position="1"/>
        <end position="10"/>
    </location>
</feature>
<feature type="compositionally biased region" description="Low complexity" evidence="1">
    <location>
        <begin position="24"/>
        <end position="33"/>
    </location>
</feature>
<feature type="compositionally biased region" description="Polar residues" evidence="1">
    <location>
        <begin position="54"/>
        <end position="65"/>
    </location>
</feature>
<feature type="compositionally biased region" description="Pro residues" evidence="1">
    <location>
        <begin position="35"/>
        <end position="45"/>
    </location>
</feature>
<feature type="compositionally biased region" description="Low complexity" evidence="1">
    <location>
        <begin position="935"/>
        <end position="953"/>
    </location>
</feature>
<keyword evidence="3" id="KW-1185">Reference proteome</keyword>
<feature type="region of interest" description="Disordered" evidence="1">
    <location>
        <begin position="1316"/>
        <end position="1547"/>
    </location>
</feature>